<proteinExistence type="inferred from homology"/>
<dbReference type="GO" id="GO:0020037">
    <property type="term" value="F:heme binding"/>
    <property type="evidence" value="ECO:0007669"/>
    <property type="project" value="InterPro"/>
</dbReference>
<gene>
    <name evidence="10" type="ORF">CYNAS_LOCUS16719</name>
</gene>
<keyword evidence="5 7" id="KW-0408">Iron</keyword>
<dbReference type="Gene3D" id="1.10.630.10">
    <property type="entry name" value="Cytochrome P450"/>
    <property type="match status" value="1"/>
</dbReference>
<evidence type="ECO:0000256" key="4">
    <source>
        <dbReference type="ARBA" id="ARBA00023002"/>
    </source>
</evidence>
<protein>
    <recommendedName>
        <fullName evidence="9">VWFA domain-containing protein</fullName>
    </recommendedName>
</protein>
<dbReference type="Pfam" id="PF00067">
    <property type="entry name" value="p450"/>
    <property type="match status" value="1"/>
</dbReference>
<dbReference type="InterPro" id="IPR050182">
    <property type="entry name" value="Cytochrome_P450_fam2"/>
</dbReference>
<sequence length="1478" mass="166041">MSMPEKDTELKDIAWLCGLFTLYIAFLLRFFSFSYVLGFFLTAAFAFHQFYWRRRGLPPGPVPLPLIGNALSMDLSNPAKTFGLWHALYGPIYTVWLPHPMVVMASHEALKEALIRQGLAFAGRPSGYIWSMFTKNTVHGDGIILCEGERWEQLREFAHKIFRNFGLGRTLMEEKIVHHINYMIGHIDAKLHGNKSIKIDMEEPISLCVANIIQDFVLGKSHTFGDPQFRKFKRLIDAVLADLTSKSVQLVNAYPILAVLPFPAVRRFRENGFALQRYFLNIIREHRERLEMDGEPRDFMEAYLREMVVQKDNPHFNVFTLALASGDLWTGGMETTVTTLRWGIAYLLYHPSVQKKCYEEILKIFGDEQPCYSRRKQLPYVEATIAELQRVTNVLPWAIPHRTMEDVEIMGFHLPKGTVILPQYGTVHCDTHYYPEPEKFRPERFLDEHGYYKKRPELNPFGMGKRTCLGENLARYELFLLFTTLLQRYEFRPIEGEPLPSLKRSEGMTNVPQNYRCAIIKRGPAENSCKKMRWSPELGDIIVASPHLALERNQTHVGEAILRRKRACKSTLKSKLEQKYVVGTLAASGLGPFATFVFSLRGVQDLKDVQTLIASDPKLAASQITDCQGVMKRDVVLLIDTAAPTSSDDKKTALANLQSKLSAGIPFQSGARVAIVNLQNSQVIGDFAANASSFNDNWGELLQNSFNTTIGSIDVSLAYGTVGSLLRKSNPMEAILITDHILAPIAPEDDVRLKGVFVSAALPTKLNLPGVDKLTTVSKSYANWTDMAAQDPFATLFCQYNDGTALNNARFSSSAAVDGDTPKCQKLDIIVVFDTSQSVVEPFVQQYVKFSIDFIQQYTLSGAPDGDNTRTGVIQFSSTATTLLPLDEHFLDEFKAVVNGIHYTGGTTNTLEAMKRGLEMFKGSPTTHGRAMVFLSDGQPYPLDSDTWSQIESVGNELKAMGVDIFFVGDDNGYDADTRKILSNITGNSDWVYNQVSDASVSLPVDLLKQFPCPPRVCEMAYYAVEISEALPEQNKIQSLYFILQVAQNVYNQKNSTQFQLMVYNDNQYFLPKNGNYSFYDFKSTVTRLIQDREYRQSFSSGHTRIDTAINFLARDMIIQQERRPYFQSSVLFAGQANSGALDPINDETAQKRDLTRAAQTISSVCSLVYALDDSNTNTIAYGPDLWYLVVPKTRTIRISSNDLEKDLEATDYYTQVQALECRLPDLAKCALNFIDLGVAFDLTGPEPLTNNITDYVKNILGQFNTLYTAHISMYGYGGGKQPRILASLSTHQDMNDGFNNLAHWQLGLPFDTTTMSPTTPMKGDEVLLTENDYTPITSDDIDGLFNLIHSQFGCRSYSDDADRILAPNVIFVVSDNFESYTNVWNKFIDERDSGWGCDDCPGTPAYVFLSSNTVAAPSTLGATYNINDPEAFELDSSMKAVNYFNSIVNGICTMPLRSCCTYKVANACQRKTNFWQI</sequence>
<evidence type="ECO:0000259" key="9">
    <source>
        <dbReference type="PROSITE" id="PS50234"/>
    </source>
</evidence>
<dbReference type="CDD" id="cd00198">
    <property type="entry name" value="vWFA"/>
    <property type="match status" value="1"/>
</dbReference>
<dbReference type="PANTHER" id="PTHR24300">
    <property type="entry name" value="CYTOCHROME P450 508A4-RELATED"/>
    <property type="match status" value="1"/>
</dbReference>
<evidence type="ECO:0000256" key="1">
    <source>
        <dbReference type="ARBA" id="ARBA00001971"/>
    </source>
</evidence>
<comment type="similarity">
    <text evidence="2">Belongs to the cytochrome P450 family.</text>
</comment>
<evidence type="ECO:0000256" key="7">
    <source>
        <dbReference type="PIRSR" id="PIRSR602401-1"/>
    </source>
</evidence>
<evidence type="ECO:0000313" key="10">
    <source>
        <dbReference type="EMBL" id="CAJ0604736.1"/>
    </source>
</evidence>
<dbReference type="InterPro" id="IPR017972">
    <property type="entry name" value="Cyt_P450_CS"/>
</dbReference>
<dbReference type="PROSITE" id="PS00086">
    <property type="entry name" value="CYTOCHROME_P450"/>
    <property type="match status" value="1"/>
</dbReference>
<keyword evidence="8" id="KW-0812">Transmembrane</keyword>
<dbReference type="Pfam" id="PF00092">
    <property type="entry name" value="VWA"/>
    <property type="match status" value="1"/>
</dbReference>
<keyword evidence="8" id="KW-1133">Transmembrane helix</keyword>
<dbReference type="GO" id="GO:0005506">
    <property type="term" value="F:iron ion binding"/>
    <property type="evidence" value="ECO:0007669"/>
    <property type="project" value="InterPro"/>
</dbReference>
<comment type="cofactor">
    <cofactor evidence="1 7">
        <name>heme</name>
        <dbReference type="ChEBI" id="CHEBI:30413"/>
    </cofactor>
</comment>
<dbReference type="PRINTS" id="PR00385">
    <property type="entry name" value="P450"/>
</dbReference>
<name>A0AA36H6M9_CYLNA</name>
<keyword evidence="6" id="KW-0503">Monooxygenase</keyword>
<keyword evidence="4" id="KW-0560">Oxidoreductase</keyword>
<feature type="transmembrane region" description="Helical" evidence="8">
    <location>
        <begin position="20"/>
        <end position="47"/>
    </location>
</feature>
<dbReference type="InterPro" id="IPR002401">
    <property type="entry name" value="Cyt_P450_E_grp-I"/>
</dbReference>
<reference evidence="10" key="1">
    <citation type="submission" date="2023-07" db="EMBL/GenBank/DDBJ databases">
        <authorList>
            <consortium name="CYATHOMIX"/>
        </authorList>
    </citation>
    <scope>NUCLEOTIDE SEQUENCE</scope>
    <source>
        <strain evidence="10">N/A</strain>
    </source>
</reference>
<accession>A0AA36H6M9</accession>
<dbReference type="InterPro" id="IPR002035">
    <property type="entry name" value="VWF_A"/>
</dbReference>
<dbReference type="PROSITE" id="PS50234">
    <property type="entry name" value="VWFA"/>
    <property type="match status" value="1"/>
</dbReference>
<dbReference type="GO" id="GO:0005737">
    <property type="term" value="C:cytoplasm"/>
    <property type="evidence" value="ECO:0007669"/>
    <property type="project" value="TreeGrafter"/>
</dbReference>
<evidence type="ECO:0000256" key="2">
    <source>
        <dbReference type="ARBA" id="ARBA00010617"/>
    </source>
</evidence>
<keyword evidence="3 7" id="KW-0479">Metal-binding</keyword>
<dbReference type="PANTHER" id="PTHR24300:SF403">
    <property type="entry name" value="CYTOCHROME P450 306A1"/>
    <property type="match status" value="1"/>
</dbReference>
<dbReference type="Proteomes" id="UP001176961">
    <property type="component" value="Unassembled WGS sequence"/>
</dbReference>
<evidence type="ECO:0000313" key="11">
    <source>
        <dbReference type="Proteomes" id="UP001176961"/>
    </source>
</evidence>
<dbReference type="SUPFAM" id="SSF53300">
    <property type="entry name" value="vWA-like"/>
    <property type="match status" value="2"/>
</dbReference>
<dbReference type="GO" id="GO:0008395">
    <property type="term" value="F:steroid hydroxylase activity"/>
    <property type="evidence" value="ECO:0007669"/>
    <property type="project" value="TreeGrafter"/>
</dbReference>
<keyword evidence="7" id="KW-0349">Heme</keyword>
<dbReference type="SMART" id="SM00327">
    <property type="entry name" value="VWA"/>
    <property type="match status" value="1"/>
</dbReference>
<dbReference type="InterPro" id="IPR036396">
    <property type="entry name" value="Cyt_P450_sf"/>
</dbReference>
<evidence type="ECO:0000256" key="5">
    <source>
        <dbReference type="ARBA" id="ARBA00023004"/>
    </source>
</evidence>
<dbReference type="SUPFAM" id="SSF48264">
    <property type="entry name" value="Cytochrome P450"/>
    <property type="match status" value="1"/>
</dbReference>
<dbReference type="Gene3D" id="3.40.50.410">
    <property type="entry name" value="von Willebrand factor, type A domain"/>
    <property type="match status" value="1"/>
</dbReference>
<dbReference type="GO" id="GO:0006082">
    <property type="term" value="P:organic acid metabolic process"/>
    <property type="evidence" value="ECO:0007669"/>
    <property type="project" value="TreeGrafter"/>
</dbReference>
<comment type="caution">
    <text evidence="10">The sequence shown here is derived from an EMBL/GenBank/DDBJ whole genome shotgun (WGS) entry which is preliminary data.</text>
</comment>
<dbReference type="PRINTS" id="PR00463">
    <property type="entry name" value="EP450I"/>
</dbReference>
<evidence type="ECO:0000256" key="8">
    <source>
        <dbReference type="SAM" id="Phobius"/>
    </source>
</evidence>
<dbReference type="FunFam" id="1.10.630.10:FF:000036">
    <property type="entry name" value="CYtochrome P450 family"/>
    <property type="match status" value="1"/>
</dbReference>
<dbReference type="InterPro" id="IPR036465">
    <property type="entry name" value="vWFA_dom_sf"/>
</dbReference>
<dbReference type="InterPro" id="IPR001128">
    <property type="entry name" value="Cyt_P450"/>
</dbReference>
<dbReference type="EMBL" id="CATQJL010000316">
    <property type="protein sequence ID" value="CAJ0604736.1"/>
    <property type="molecule type" value="Genomic_DNA"/>
</dbReference>
<dbReference type="GO" id="GO:0016712">
    <property type="term" value="F:oxidoreductase activity, acting on paired donors, with incorporation or reduction of molecular oxygen, reduced flavin or flavoprotein as one donor, and incorporation of one atom of oxygen"/>
    <property type="evidence" value="ECO:0007669"/>
    <property type="project" value="TreeGrafter"/>
</dbReference>
<keyword evidence="8" id="KW-0472">Membrane</keyword>
<feature type="binding site" description="axial binding residue" evidence="7">
    <location>
        <position position="468"/>
    </location>
    <ligand>
        <name>heme</name>
        <dbReference type="ChEBI" id="CHEBI:30413"/>
    </ligand>
    <ligandPart>
        <name>Fe</name>
        <dbReference type="ChEBI" id="CHEBI:18248"/>
    </ligandPart>
</feature>
<evidence type="ECO:0000256" key="3">
    <source>
        <dbReference type="ARBA" id="ARBA00022723"/>
    </source>
</evidence>
<organism evidence="10 11">
    <name type="scientific">Cylicocyclus nassatus</name>
    <name type="common">Nematode worm</name>
    <dbReference type="NCBI Taxonomy" id="53992"/>
    <lineage>
        <taxon>Eukaryota</taxon>
        <taxon>Metazoa</taxon>
        <taxon>Ecdysozoa</taxon>
        <taxon>Nematoda</taxon>
        <taxon>Chromadorea</taxon>
        <taxon>Rhabditida</taxon>
        <taxon>Rhabditina</taxon>
        <taxon>Rhabditomorpha</taxon>
        <taxon>Strongyloidea</taxon>
        <taxon>Strongylidae</taxon>
        <taxon>Cylicocyclus</taxon>
    </lineage>
</organism>
<keyword evidence="11" id="KW-1185">Reference proteome</keyword>
<dbReference type="GO" id="GO:0006805">
    <property type="term" value="P:xenobiotic metabolic process"/>
    <property type="evidence" value="ECO:0007669"/>
    <property type="project" value="TreeGrafter"/>
</dbReference>
<evidence type="ECO:0000256" key="6">
    <source>
        <dbReference type="ARBA" id="ARBA00023033"/>
    </source>
</evidence>
<feature type="domain" description="VWFA" evidence="9">
    <location>
        <begin position="828"/>
        <end position="1011"/>
    </location>
</feature>